<organism evidence="2 3">
    <name type="scientific">Dermatophagoides pteronyssinus</name>
    <name type="common">European house dust mite</name>
    <dbReference type="NCBI Taxonomy" id="6956"/>
    <lineage>
        <taxon>Eukaryota</taxon>
        <taxon>Metazoa</taxon>
        <taxon>Ecdysozoa</taxon>
        <taxon>Arthropoda</taxon>
        <taxon>Chelicerata</taxon>
        <taxon>Arachnida</taxon>
        <taxon>Acari</taxon>
        <taxon>Acariformes</taxon>
        <taxon>Sarcoptiformes</taxon>
        <taxon>Astigmata</taxon>
        <taxon>Psoroptidia</taxon>
        <taxon>Analgoidea</taxon>
        <taxon>Pyroglyphidae</taxon>
        <taxon>Dermatophagoidinae</taxon>
        <taxon>Dermatophagoides</taxon>
    </lineage>
</organism>
<feature type="compositionally biased region" description="Polar residues" evidence="1">
    <location>
        <begin position="16"/>
        <end position="25"/>
    </location>
</feature>
<protein>
    <submittedName>
        <fullName evidence="2">Uncharacterized protein</fullName>
    </submittedName>
</protein>
<evidence type="ECO:0000313" key="3">
    <source>
        <dbReference type="Proteomes" id="UP000887458"/>
    </source>
</evidence>
<name>A0ABQ8J564_DERPT</name>
<evidence type="ECO:0000256" key="1">
    <source>
        <dbReference type="SAM" id="MobiDB-lite"/>
    </source>
</evidence>
<keyword evidence="3" id="KW-1185">Reference proteome</keyword>
<accession>A0ABQ8J564</accession>
<feature type="region of interest" description="Disordered" evidence="1">
    <location>
        <begin position="116"/>
        <end position="162"/>
    </location>
</feature>
<reference evidence="2 3" key="1">
    <citation type="journal article" date="2018" name="J. Allergy Clin. Immunol.">
        <title>High-quality assembly of Dermatophagoides pteronyssinus genome and transcriptome reveals a wide range of novel allergens.</title>
        <authorList>
            <person name="Liu X.Y."/>
            <person name="Yang K.Y."/>
            <person name="Wang M.Q."/>
            <person name="Kwok J.S."/>
            <person name="Zeng X."/>
            <person name="Yang Z."/>
            <person name="Xiao X.J."/>
            <person name="Lau C.P."/>
            <person name="Li Y."/>
            <person name="Huang Z.M."/>
            <person name="Ba J.G."/>
            <person name="Yim A.K."/>
            <person name="Ouyang C.Y."/>
            <person name="Ngai S.M."/>
            <person name="Chan T.F."/>
            <person name="Leung E.L."/>
            <person name="Liu L."/>
            <person name="Liu Z.G."/>
            <person name="Tsui S.K."/>
        </authorList>
    </citation>
    <scope>NUCLEOTIDE SEQUENCE [LARGE SCALE GENOMIC DNA]</scope>
    <source>
        <strain evidence="2">Derp</strain>
    </source>
</reference>
<sequence>MNNNNQQQQTTNQNNVSANNLNETDPNISNISDFIITHDPLEHAVSPRQFEQQIGNEDQISRDFNWLDYQTDQSHYDHAEWRSSPVPRNLGNNIVQIHEYSGNVSYNSIITNESDSNTGYDLPINVSESSEFNDYDSIDSDTPIQRQPPAPPSTPIQSDDDE</sequence>
<feature type="compositionally biased region" description="Low complexity" evidence="1">
    <location>
        <begin position="1"/>
        <end position="15"/>
    </location>
</feature>
<dbReference type="EMBL" id="NJHN03000074">
    <property type="protein sequence ID" value="KAH9417691.1"/>
    <property type="molecule type" value="Genomic_DNA"/>
</dbReference>
<comment type="caution">
    <text evidence="2">The sequence shown here is derived from an EMBL/GenBank/DDBJ whole genome shotgun (WGS) entry which is preliminary data.</text>
</comment>
<evidence type="ECO:0000313" key="2">
    <source>
        <dbReference type="EMBL" id="KAH9417691.1"/>
    </source>
</evidence>
<gene>
    <name evidence="2" type="ORF">DERP_011402</name>
</gene>
<dbReference type="Proteomes" id="UP000887458">
    <property type="component" value="Unassembled WGS sequence"/>
</dbReference>
<proteinExistence type="predicted"/>
<feature type="region of interest" description="Disordered" evidence="1">
    <location>
        <begin position="1"/>
        <end position="25"/>
    </location>
</feature>
<reference evidence="2 3" key="2">
    <citation type="journal article" date="2022" name="Mol. Biol. Evol.">
        <title>Comparative Genomics Reveals Insights into the Divergent Evolution of Astigmatic Mites and Household Pest Adaptations.</title>
        <authorList>
            <person name="Xiong Q."/>
            <person name="Wan A.T."/>
            <person name="Liu X."/>
            <person name="Fung C.S."/>
            <person name="Xiao X."/>
            <person name="Malainual N."/>
            <person name="Hou J."/>
            <person name="Wang L."/>
            <person name="Wang M."/>
            <person name="Yang K.Y."/>
            <person name="Cui Y."/>
            <person name="Leung E.L."/>
            <person name="Nong W."/>
            <person name="Shin S.K."/>
            <person name="Au S.W."/>
            <person name="Jeong K.Y."/>
            <person name="Chew F.T."/>
            <person name="Hui J.H."/>
            <person name="Leung T.F."/>
            <person name="Tungtrongchitr A."/>
            <person name="Zhong N."/>
            <person name="Liu Z."/>
            <person name="Tsui S.K."/>
        </authorList>
    </citation>
    <scope>NUCLEOTIDE SEQUENCE [LARGE SCALE GENOMIC DNA]</scope>
    <source>
        <strain evidence="2">Derp</strain>
    </source>
</reference>